<gene>
    <name evidence="2" type="ORF">SAMN02745166_01799</name>
</gene>
<evidence type="ECO:0000313" key="3">
    <source>
        <dbReference type="Proteomes" id="UP000190774"/>
    </source>
</evidence>
<feature type="domain" description="PLD phosphodiesterase" evidence="1">
    <location>
        <begin position="163"/>
        <end position="186"/>
    </location>
</feature>
<dbReference type="GO" id="GO:0016020">
    <property type="term" value="C:membrane"/>
    <property type="evidence" value="ECO:0007669"/>
    <property type="project" value="TreeGrafter"/>
</dbReference>
<dbReference type="InterPro" id="IPR001736">
    <property type="entry name" value="PLipase_D/transphosphatidylase"/>
</dbReference>
<evidence type="ECO:0000259" key="1">
    <source>
        <dbReference type="PROSITE" id="PS50035"/>
    </source>
</evidence>
<sequence>MAASCIVTPIVLRLLLPPVFLLTCLLLNSCVAVGFQKVAKAPPPVDTPAFAQELARVVKTPWTEGNAIQTLENGGRYFPAMLQSMREAQHSITFESYVCVDSEPTRNFTQMFVQKAREGVPVHVLLDAFGCSKFGEANLQAMRDAGVELKLYRPMNVLLPWRYIHRTHRRVLVVDGQVGYMGGAGWAYCWDGFADSVHRWRDTEYELRGPVVAQLQDNFNDNWQEVAGKRLVGPAYYPELRPSGALKAQVALGAPEKLGDTLGSSYLLAFRAAQKSIVIAHAYFIPNAPLMQALLEALKRGVHVQIIIPGKHIDFPASRSVNTRYLRTLVDAGAELYEFQPTMTHGKLVIVDDHLSIAGSTNLDQRSFFINDENNLNVLDASFAARQLDMVARDKQRSLRLENKDLKLPWNRKLQGLFCRLFEYQM</sequence>
<dbReference type="GO" id="GO:0032049">
    <property type="term" value="P:cardiolipin biosynthetic process"/>
    <property type="evidence" value="ECO:0007669"/>
    <property type="project" value="UniProtKB-ARBA"/>
</dbReference>
<organism evidence="2 3">
    <name type="scientific">Prosthecobacter debontii</name>
    <dbReference type="NCBI Taxonomy" id="48467"/>
    <lineage>
        <taxon>Bacteria</taxon>
        <taxon>Pseudomonadati</taxon>
        <taxon>Verrucomicrobiota</taxon>
        <taxon>Verrucomicrobiia</taxon>
        <taxon>Verrucomicrobiales</taxon>
        <taxon>Verrucomicrobiaceae</taxon>
        <taxon>Prosthecobacter</taxon>
    </lineage>
</organism>
<reference evidence="3" key="1">
    <citation type="submission" date="2017-02" db="EMBL/GenBank/DDBJ databases">
        <authorList>
            <person name="Varghese N."/>
            <person name="Submissions S."/>
        </authorList>
    </citation>
    <scope>NUCLEOTIDE SEQUENCE [LARGE SCALE GENOMIC DNA]</scope>
    <source>
        <strain evidence="3">ATCC 700200</strain>
    </source>
</reference>
<dbReference type="PROSITE" id="PS50035">
    <property type="entry name" value="PLD"/>
    <property type="match status" value="2"/>
</dbReference>
<dbReference type="GO" id="GO:0008808">
    <property type="term" value="F:cardiolipin synthase activity"/>
    <property type="evidence" value="ECO:0007669"/>
    <property type="project" value="TreeGrafter"/>
</dbReference>
<dbReference type="PANTHER" id="PTHR21248:SF22">
    <property type="entry name" value="PHOSPHOLIPASE D"/>
    <property type="match status" value="1"/>
</dbReference>
<dbReference type="Proteomes" id="UP000190774">
    <property type="component" value="Unassembled WGS sequence"/>
</dbReference>
<dbReference type="STRING" id="48467.SAMN02745166_01799"/>
<name>A0A1T4XS04_9BACT</name>
<proteinExistence type="predicted"/>
<evidence type="ECO:0000313" key="2">
    <source>
        <dbReference type="EMBL" id="SKA91845.1"/>
    </source>
</evidence>
<dbReference type="AlphaFoldDB" id="A0A1T4XS04"/>
<feature type="domain" description="PLD phosphodiesterase" evidence="1">
    <location>
        <begin position="340"/>
        <end position="367"/>
    </location>
</feature>
<dbReference type="EMBL" id="FUYE01000005">
    <property type="protein sequence ID" value="SKA91845.1"/>
    <property type="molecule type" value="Genomic_DNA"/>
</dbReference>
<accession>A0A1T4XS04</accession>
<dbReference type="Gene3D" id="3.30.870.10">
    <property type="entry name" value="Endonuclease Chain A"/>
    <property type="match status" value="2"/>
</dbReference>
<dbReference type="InterPro" id="IPR025202">
    <property type="entry name" value="PLD-like_dom"/>
</dbReference>
<dbReference type="OrthoDB" id="9762009at2"/>
<dbReference type="SUPFAM" id="SSF56024">
    <property type="entry name" value="Phospholipase D/nuclease"/>
    <property type="match status" value="2"/>
</dbReference>
<dbReference type="CDD" id="cd09110">
    <property type="entry name" value="PLDc_CLS_1"/>
    <property type="match status" value="1"/>
</dbReference>
<dbReference type="Pfam" id="PF13091">
    <property type="entry name" value="PLDc_2"/>
    <property type="match status" value="2"/>
</dbReference>
<protein>
    <submittedName>
        <fullName evidence="2">Cardiolipin synthase</fullName>
    </submittedName>
</protein>
<dbReference type="PANTHER" id="PTHR21248">
    <property type="entry name" value="CARDIOLIPIN SYNTHASE"/>
    <property type="match status" value="1"/>
</dbReference>
<keyword evidence="3" id="KW-1185">Reference proteome</keyword>